<name>A0AAD9JBU6_9ANNE</name>
<dbReference type="Proteomes" id="UP001208570">
    <property type="component" value="Unassembled WGS sequence"/>
</dbReference>
<evidence type="ECO:0000313" key="8">
    <source>
        <dbReference type="Proteomes" id="UP001208570"/>
    </source>
</evidence>
<dbReference type="Pfam" id="PF07915">
    <property type="entry name" value="PRKCSH"/>
    <property type="match status" value="1"/>
</dbReference>
<comment type="subcellular location">
    <subcellularLocation>
        <location evidence="1">Endoplasmic reticulum</location>
    </subcellularLocation>
</comment>
<feature type="compositionally biased region" description="Basic and acidic residues" evidence="5">
    <location>
        <begin position="451"/>
        <end position="465"/>
    </location>
</feature>
<dbReference type="PANTHER" id="PTHR15414:SF5">
    <property type="entry name" value="PROTEIN OS-9"/>
    <property type="match status" value="1"/>
</dbReference>
<sequence length="664" mass="76063">MLEINDAEDSEVFLASKFGQQYQCSFADGQQEASLDEKTKERIANKGWWMYELCYGEYIRQYHLEDGVINNPNYLGFYESDFDWSSMTEEKAKAKPSKSRFHSQEYVNGSTCDLTGKPRRAQVRYYCDPDNIDYLSDVDELETCAYTLVVYTNKICHHPYLKPPRRTKSVPITCHPLLTEDEYREYEEIKEEEKMRKEALMKEMIIKSESQNDVSDDPDEASTPASPTNTDNEEESWQGYTTETAVDVLQKLITQSLTDELENRYDDYPEKTFEGVDGLASLNEHLDDIEHYKEELQKEMNSRFTEILRETEAELNAAGFKEQVYKDSALKAMSETLEKLLKRVEGREGHKNNIRAMIDEATTVARETLKSESSPDKDPDLEPDAPEHEPAGDMNGRDDMKEEGGDDDNDVVDEEHITEERHGTQEPAAEDAKSSTEDIVEDDEDATSLEYEIKYGDDSQVDIKSDQQTSNTITDQLDNIPPSSDSLGQQAEPVENRKEFNSADPEDSETVEVDESDKAEPRSVHYSNVDQTEDGEDRVVYDDGTVKIRMKSYQYDENEQMEVNMEGESSAVKGQSEERSEEEGEEEHTKILAKDRTAVLRNAEKRVQEAVERKLSKSGLKTSGEGSNNDEIVEAKKQDKLNTNYGFVWKKEKGKKWTSKSYLH</sequence>
<feature type="compositionally biased region" description="Acidic residues" evidence="5">
    <location>
        <begin position="438"/>
        <end position="447"/>
    </location>
</feature>
<protein>
    <recommendedName>
        <fullName evidence="6">MRH domain-containing protein</fullName>
    </recommendedName>
</protein>
<dbReference type="GO" id="GO:0030970">
    <property type="term" value="P:retrograde protein transport, ER to cytosol"/>
    <property type="evidence" value="ECO:0007669"/>
    <property type="project" value="TreeGrafter"/>
</dbReference>
<dbReference type="PROSITE" id="PS51914">
    <property type="entry name" value="MRH"/>
    <property type="match status" value="1"/>
</dbReference>
<dbReference type="GO" id="GO:0030968">
    <property type="term" value="P:endoplasmic reticulum unfolded protein response"/>
    <property type="evidence" value="ECO:0007669"/>
    <property type="project" value="InterPro"/>
</dbReference>
<feature type="compositionally biased region" description="Basic and acidic residues" evidence="5">
    <location>
        <begin position="414"/>
        <end position="436"/>
    </location>
</feature>
<evidence type="ECO:0000256" key="2">
    <source>
        <dbReference type="ARBA" id="ARBA00022729"/>
    </source>
</evidence>
<feature type="compositionally biased region" description="Polar residues" evidence="5">
    <location>
        <begin position="466"/>
        <end position="489"/>
    </location>
</feature>
<feature type="compositionally biased region" description="Acidic residues" evidence="5">
    <location>
        <begin position="404"/>
        <end position="413"/>
    </location>
</feature>
<feature type="domain" description="MRH" evidence="6">
    <location>
        <begin position="22"/>
        <end position="158"/>
    </location>
</feature>
<gene>
    <name evidence="7" type="ORF">LSH36_429g01018</name>
</gene>
<evidence type="ECO:0000256" key="4">
    <source>
        <dbReference type="ARBA" id="ARBA00023157"/>
    </source>
</evidence>
<dbReference type="InterPro" id="IPR045149">
    <property type="entry name" value="OS-9-like"/>
</dbReference>
<feature type="compositionally biased region" description="Acidic residues" evidence="5">
    <location>
        <begin position="504"/>
        <end position="515"/>
    </location>
</feature>
<evidence type="ECO:0000256" key="5">
    <source>
        <dbReference type="SAM" id="MobiDB-lite"/>
    </source>
</evidence>
<evidence type="ECO:0000313" key="7">
    <source>
        <dbReference type="EMBL" id="KAK2149954.1"/>
    </source>
</evidence>
<keyword evidence="2" id="KW-0732">Signal</keyword>
<keyword evidence="3" id="KW-0256">Endoplasmic reticulum</keyword>
<dbReference type="Gene3D" id="2.70.130.10">
    <property type="entry name" value="Mannose-6-phosphate receptor binding domain"/>
    <property type="match status" value="1"/>
</dbReference>
<dbReference type="InterPro" id="IPR012913">
    <property type="entry name" value="OS9-like_dom"/>
</dbReference>
<dbReference type="AlphaFoldDB" id="A0AAD9JBU6"/>
<evidence type="ECO:0000256" key="1">
    <source>
        <dbReference type="ARBA" id="ARBA00004240"/>
    </source>
</evidence>
<feature type="region of interest" description="Disordered" evidence="5">
    <location>
        <begin position="612"/>
        <end position="637"/>
    </location>
</feature>
<feature type="region of interest" description="Disordered" evidence="5">
    <location>
        <begin position="208"/>
        <end position="236"/>
    </location>
</feature>
<comment type="caution">
    <text evidence="7">The sequence shown here is derived from an EMBL/GenBank/DDBJ whole genome shotgun (WGS) entry which is preliminary data.</text>
</comment>
<feature type="compositionally biased region" description="Basic and acidic residues" evidence="5">
    <location>
        <begin position="367"/>
        <end position="403"/>
    </location>
</feature>
<evidence type="ECO:0000259" key="6">
    <source>
        <dbReference type="PROSITE" id="PS51914"/>
    </source>
</evidence>
<organism evidence="7 8">
    <name type="scientific">Paralvinella palmiformis</name>
    <dbReference type="NCBI Taxonomy" id="53620"/>
    <lineage>
        <taxon>Eukaryota</taxon>
        <taxon>Metazoa</taxon>
        <taxon>Spiralia</taxon>
        <taxon>Lophotrochozoa</taxon>
        <taxon>Annelida</taxon>
        <taxon>Polychaeta</taxon>
        <taxon>Sedentaria</taxon>
        <taxon>Canalipalpata</taxon>
        <taxon>Terebellida</taxon>
        <taxon>Terebelliformia</taxon>
        <taxon>Alvinellidae</taxon>
        <taxon>Paralvinella</taxon>
    </lineage>
</organism>
<dbReference type="EMBL" id="JAODUP010000429">
    <property type="protein sequence ID" value="KAK2149954.1"/>
    <property type="molecule type" value="Genomic_DNA"/>
</dbReference>
<feature type="compositionally biased region" description="Polar residues" evidence="5">
    <location>
        <begin position="619"/>
        <end position="630"/>
    </location>
</feature>
<accession>A0AAD9JBU6</accession>
<keyword evidence="8" id="KW-1185">Reference proteome</keyword>
<dbReference type="InterPro" id="IPR044865">
    <property type="entry name" value="MRH_dom"/>
</dbReference>
<feature type="region of interest" description="Disordered" evidence="5">
    <location>
        <begin position="558"/>
        <end position="590"/>
    </location>
</feature>
<proteinExistence type="predicted"/>
<feature type="region of interest" description="Disordered" evidence="5">
    <location>
        <begin position="366"/>
        <end position="541"/>
    </location>
</feature>
<evidence type="ECO:0000256" key="3">
    <source>
        <dbReference type="ARBA" id="ARBA00022824"/>
    </source>
</evidence>
<reference evidence="7" key="1">
    <citation type="journal article" date="2023" name="Mol. Biol. Evol.">
        <title>Third-Generation Sequencing Reveals the Adaptive Role of the Epigenome in Three Deep-Sea Polychaetes.</title>
        <authorList>
            <person name="Perez M."/>
            <person name="Aroh O."/>
            <person name="Sun Y."/>
            <person name="Lan Y."/>
            <person name="Juniper S.K."/>
            <person name="Young C.R."/>
            <person name="Angers B."/>
            <person name="Qian P.Y."/>
        </authorList>
    </citation>
    <scope>NUCLEOTIDE SEQUENCE</scope>
    <source>
        <strain evidence="7">P08H-3</strain>
    </source>
</reference>
<keyword evidence="4" id="KW-1015">Disulfide bond</keyword>
<dbReference type="GO" id="GO:0005788">
    <property type="term" value="C:endoplasmic reticulum lumen"/>
    <property type="evidence" value="ECO:0007669"/>
    <property type="project" value="TreeGrafter"/>
</dbReference>
<dbReference type="SUPFAM" id="SSF50911">
    <property type="entry name" value="Mannose 6-phosphate receptor domain"/>
    <property type="match status" value="1"/>
</dbReference>
<dbReference type="InterPro" id="IPR009011">
    <property type="entry name" value="Man6P_isomerase_rcpt-bd_dom_sf"/>
</dbReference>
<dbReference type="PANTHER" id="PTHR15414">
    <property type="entry name" value="OS-9-RELATED"/>
    <property type="match status" value="1"/>
</dbReference>